<dbReference type="PANTHER" id="PTHR45632:SF3">
    <property type="entry name" value="KELCH-LIKE PROTEIN 32"/>
    <property type="match status" value="1"/>
</dbReference>
<keyword evidence="5" id="KW-1185">Reference proteome</keyword>
<keyword evidence="3" id="KW-0732">Signal</keyword>
<evidence type="ECO:0000313" key="5">
    <source>
        <dbReference type="Proteomes" id="UP000271573"/>
    </source>
</evidence>
<name>A0A3G9IJ92_9ACTN</name>
<reference evidence="4 5" key="1">
    <citation type="submission" date="2018-11" db="EMBL/GenBank/DDBJ databases">
        <title>Complete genome sequence of Nocardioides baekrokdamisoli strain KCTC 39748.</title>
        <authorList>
            <person name="Kang S.W."/>
            <person name="Lee K.C."/>
            <person name="Kim K.K."/>
            <person name="Kim J.S."/>
            <person name="Kim D.S."/>
            <person name="Ko S.H."/>
            <person name="Yang S.H."/>
            <person name="Shin Y.K."/>
            <person name="Lee J.S."/>
        </authorList>
    </citation>
    <scope>NUCLEOTIDE SEQUENCE [LARGE SCALE GENOMIC DNA]</scope>
    <source>
        <strain evidence="4 5">KCTC 39748</strain>
    </source>
</reference>
<keyword evidence="1" id="KW-0880">Kelch repeat</keyword>
<dbReference type="KEGG" id="nbe:Back2_25290"/>
<accession>A0A3G9IJ92</accession>
<dbReference type="AlphaFoldDB" id="A0A3G9IJ92"/>
<proteinExistence type="predicted"/>
<dbReference type="PROSITE" id="PS51257">
    <property type="entry name" value="PROKAR_LIPOPROTEIN"/>
    <property type="match status" value="1"/>
</dbReference>
<dbReference type="OrthoDB" id="3785549at2"/>
<feature type="signal peptide" evidence="3">
    <location>
        <begin position="1"/>
        <end position="20"/>
    </location>
</feature>
<gene>
    <name evidence="4" type="ORF">Back2_25290</name>
</gene>
<dbReference type="InterPro" id="IPR015915">
    <property type="entry name" value="Kelch-typ_b-propeller"/>
</dbReference>
<feature type="chain" id="PRO_5018242329" description="Galactose oxidase" evidence="3">
    <location>
        <begin position="21"/>
        <end position="330"/>
    </location>
</feature>
<dbReference type="Proteomes" id="UP000271573">
    <property type="component" value="Chromosome"/>
</dbReference>
<keyword evidence="2" id="KW-0677">Repeat</keyword>
<dbReference type="Gene3D" id="2.120.10.80">
    <property type="entry name" value="Kelch-type beta propeller"/>
    <property type="match status" value="1"/>
</dbReference>
<evidence type="ECO:0000313" key="4">
    <source>
        <dbReference type="EMBL" id="BBH18242.1"/>
    </source>
</evidence>
<organism evidence="4 5">
    <name type="scientific">Nocardioides baekrokdamisoli</name>
    <dbReference type="NCBI Taxonomy" id="1804624"/>
    <lineage>
        <taxon>Bacteria</taxon>
        <taxon>Bacillati</taxon>
        <taxon>Actinomycetota</taxon>
        <taxon>Actinomycetes</taxon>
        <taxon>Propionibacteriales</taxon>
        <taxon>Nocardioidaceae</taxon>
        <taxon>Nocardioides</taxon>
    </lineage>
</organism>
<dbReference type="SUPFAM" id="SSF117281">
    <property type="entry name" value="Kelch motif"/>
    <property type="match status" value="1"/>
</dbReference>
<evidence type="ECO:0008006" key="6">
    <source>
        <dbReference type="Google" id="ProtNLM"/>
    </source>
</evidence>
<evidence type="ECO:0000256" key="2">
    <source>
        <dbReference type="ARBA" id="ARBA00022737"/>
    </source>
</evidence>
<evidence type="ECO:0000256" key="1">
    <source>
        <dbReference type="ARBA" id="ARBA00022441"/>
    </source>
</evidence>
<dbReference type="EMBL" id="AP019307">
    <property type="protein sequence ID" value="BBH18242.1"/>
    <property type="molecule type" value="Genomic_DNA"/>
</dbReference>
<evidence type="ECO:0000256" key="3">
    <source>
        <dbReference type="SAM" id="SignalP"/>
    </source>
</evidence>
<protein>
    <recommendedName>
        <fullName evidence="6">Galactose oxidase</fullName>
    </recommendedName>
</protein>
<sequence>MRRALAVAALATLTACGSTAAQSTPTTGGSSVGSSVLPIPVTLAHPIVDVMPYRLVTGVGREAIIQTPSGAIIAGGLVVGDTTTDAAQEIDLGAGKVTSLPALKVPVHDTAGSQNAAGPLVIGGGNSSEQSVVQQWSGGAWSVVGHLPTTRSDLVAVSTGGRTFVLGGYDAVTPAVSSVVSSSDGRTWTTVGSLVVPLRYAATAVFGAKVWLFGGEASGAESNVVQTFDTATGKGQVVAHLPMAIGHASAFRFQDKVLILGGRTDASSGAMTDQMWWFDPATDKFADAGKLPYVLADAAIVTGGNFAYVVGGESPHPISTILRITFTKER</sequence>
<dbReference type="PANTHER" id="PTHR45632">
    <property type="entry name" value="LD33804P"/>
    <property type="match status" value="1"/>
</dbReference>
<dbReference type="RefSeq" id="WP_125569578.1">
    <property type="nucleotide sequence ID" value="NZ_AP019307.1"/>
</dbReference>